<dbReference type="AlphaFoldDB" id="A0AAP7DE35"/>
<sequence>MFQAFYNGLAGMNASSKALDIVSDNVSNMQTPGFKAKDVFMQNVDTPTKGLGSQVSDVQQRYTQGEVSQTANPTDLFIDGRGLFALQDDDSRYYTRAGMVRMNEDNILVDKLSGFEIIAFDENDQLGKIDISDKLSVPAVPTTEISLRGEMSVDDGQAKIEQIGYVASDGSYRYLSAIVKRIDDSEKWTVSVLDDRENEVGTGEISFESNGTLKTGANKVMVALSEQQNISVSFGEAGSLSGVILGQPGQVSSLKVDSTDGSTESPYNDIRIDDKGKITLTYGNGDEKALGKLALAKVENYQKFTTHSGHLLVNSEETPELVKIGEGIDAKLISGAIELSNVDLAKEFGDMMVIQRSYQASSRVMTVANQLAEQLYGGSGS</sequence>
<dbReference type="NCBIfam" id="TIGR03506">
    <property type="entry name" value="FlgEFG_subfam"/>
    <property type="match status" value="1"/>
</dbReference>
<feature type="domain" description="Flagellar basal-body/hook protein C-terminal" evidence="6">
    <location>
        <begin position="334"/>
        <end position="375"/>
    </location>
</feature>
<dbReference type="GO" id="GO:0005829">
    <property type="term" value="C:cytosol"/>
    <property type="evidence" value="ECO:0007669"/>
    <property type="project" value="TreeGrafter"/>
</dbReference>
<keyword evidence="7" id="KW-0969">Cilium</keyword>
<keyword evidence="7" id="KW-0966">Cell projection</keyword>
<dbReference type="InterPro" id="IPR010930">
    <property type="entry name" value="Flg_bb/hook_C_dom"/>
</dbReference>
<evidence type="ECO:0000259" key="6">
    <source>
        <dbReference type="Pfam" id="PF06429"/>
    </source>
</evidence>
<evidence type="ECO:0000256" key="1">
    <source>
        <dbReference type="ARBA" id="ARBA00004117"/>
    </source>
</evidence>
<gene>
    <name evidence="7" type="ORF">F0238_12545</name>
</gene>
<keyword evidence="3 4" id="KW-0975">Bacterial flagellum</keyword>
<dbReference type="InterPro" id="IPR020013">
    <property type="entry name" value="Flagellar_FlgE/F/G"/>
</dbReference>
<evidence type="ECO:0000256" key="2">
    <source>
        <dbReference type="ARBA" id="ARBA00009677"/>
    </source>
</evidence>
<feature type="domain" description="Flagellar basal body rod protein N-terminal" evidence="5">
    <location>
        <begin position="5"/>
        <end position="35"/>
    </location>
</feature>
<accession>A0AAP7DE35</accession>
<evidence type="ECO:0000313" key="8">
    <source>
        <dbReference type="Proteomes" id="UP000576645"/>
    </source>
</evidence>
<dbReference type="GO" id="GO:0009425">
    <property type="term" value="C:bacterial-type flagellum basal body"/>
    <property type="evidence" value="ECO:0007669"/>
    <property type="project" value="UniProtKB-SubCell"/>
</dbReference>
<dbReference type="PANTHER" id="PTHR30435">
    <property type="entry name" value="FLAGELLAR PROTEIN"/>
    <property type="match status" value="1"/>
</dbReference>
<dbReference type="GO" id="GO:0009424">
    <property type="term" value="C:bacterial-type flagellum hook"/>
    <property type="evidence" value="ECO:0007669"/>
    <property type="project" value="TreeGrafter"/>
</dbReference>
<dbReference type="RefSeq" id="WP_171352794.1">
    <property type="nucleotide sequence ID" value="NZ_VTXP01000005.1"/>
</dbReference>
<reference evidence="7 8" key="1">
    <citation type="submission" date="2019-09" db="EMBL/GenBank/DDBJ databases">
        <title>Draft genome sequencing and comparative genomics of hatchery-associated Vibrios.</title>
        <authorList>
            <person name="Kehlet-Delgado H."/>
            <person name="Mueller R.S."/>
        </authorList>
    </citation>
    <scope>NUCLEOTIDE SEQUENCE [LARGE SCALE GENOMIC DNA]</scope>
    <source>
        <strain evidence="7 8">09-121-3</strain>
    </source>
</reference>
<dbReference type="PANTHER" id="PTHR30435:SF1">
    <property type="entry name" value="FLAGELLAR HOOK PROTEIN FLGE"/>
    <property type="match status" value="1"/>
</dbReference>
<evidence type="ECO:0000256" key="3">
    <source>
        <dbReference type="ARBA" id="ARBA00023143"/>
    </source>
</evidence>
<dbReference type="SUPFAM" id="SSF117143">
    <property type="entry name" value="Flagellar hook protein flgE"/>
    <property type="match status" value="1"/>
</dbReference>
<comment type="subcellular location">
    <subcellularLocation>
        <location evidence="1 4">Bacterial flagellum basal body</location>
    </subcellularLocation>
</comment>
<name>A0AAP7DE35_9VIBR</name>
<comment type="function">
    <text evidence="4">A flexible structure which links the flagellar filament to the drive apparatus in the basal body.</text>
</comment>
<dbReference type="EMBL" id="VTXP01000005">
    <property type="protein sequence ID" value="NOJ23557.1"/>
    <property type="molecule type" value="Genomic_DNA"/>
</dbReference>
<comment type="caution">
    <text evidence="7">The sequence shown here is derived from an EMBL/GenBank/DDBJ whole genome shotgun (WGS) entry which is preliminary data.</text>
</comment>
<dbReference type="InterPro" id="IPR001444">
    <property type="entry name" value="Flag_bb_rod_N"/>
</dbReference>
<evidence type="ECO:0000313" key="7">
    <source>
        <dbReference type="EMBL" id="NOJ23557.1"/>
    </source>
</evidence>
<organism evidence="7 8">
    <name type="scientific">Vibrio coralliilyticus</name>
    <dbReference type="NCBI Taxonomy" id="190893"/>
    <lineage>
        <taxon>Bacteria</taxon>
        <taxon>Pseudomonadati</taxon>
        <taxon>Pseudomonadota</taxon>
        <taxon>Gammaproteobacteria</taxon>
        <taxon>Vibrionales</taxon>
        <taxon>Vibrionaceae</taxon>
        <taxon>Vibrio</taxon>
    </lineage>
</organism>
<evidence type="ECO:0000256" key="4">
    <source>
        <dbReference type="RuleBase" id="RU362116"/>
    </source>
</evidence>
<comment type="similarity">
    <text evidence="2 4">Belongs to the flagella basal body rod proteins family.</text>
</comment>
<dbReference type="InterPro" id="IPR037925">
    <property type="entry name" value="FlgE/F/G-like"/>
</dbReference>
<dbReference type="Proteomes" id="UP000576645">
    <property type="component" value="Unassembled WGS sequence"/>
</dbReference>
<protein>
    <recommendedName>
        <fullName evidence="4">Flagellar hook protein FlgE</fullName>
    </recommendedName>
</protein>
<dbReference type="Pfam" id="PF06429">
    <property type="entry name" value="Flg_bbr_C"/>
    <property type="match status" value="1"/>
</dbReference>
<keyword evidence="7" id="KW-0282">Flagellum</keyword>
<evidence type="ECO:0000259" key="5">
    <source>
        <dbReference type="Pfam" id="PF00460"/>
    </source>
</evidence>
<dbReference type="Pfam" id="PF00460">
    <property type="entry name" value="Flg_bb_rod"/>
    <property type="match status" value="1"/>
</dbReference>
<proteinExistence type="inferred from homology"/>
<dbReference type="GO" id="GO:0071978">
    <property type="term" value="P:bacterial-type flagellum-dependent swarming motility"/>
    <property type="evidence" value="ECO:0007669"/>
    <property type="project" value="TreeGrafter"/>
</dbReference>